<dbReference type="InterPro" id="IPR045864">
    <property type="entry name" value="aa-tRNA-synth_II/BPL/LPL"/>
</dbReference>
<keyword evidence="4 8" id="KW-0067">ATP-binding</keyword>
<gene>
    <name evidence="8" type="primary">hisS</name>
    <name evidence="11" type="ORF">A2008_04770</name>
</gene>
<evidence type="ECO:0000256" key="1">
    <source>
        <dbReference type="ARBA" id="ARBA00008226"/>
    </source>
</evidence>
<dbReference type="Pfam" id="PF03129">
    <property type="entry name" value="HGTP_anticodon"/>
    <property type="match status" value="1"/>
</dbReference>
<feature type="binding site" evidence="9">
    <location>
        <position position="123"/>
    </location>
    <ligand>
        <name>L-histidine</name>
        <dbReference type="ChEBI" id="CHEBI:57595"/>
    </ligand>
</feature>
<evidence type="ECO:0000256" key="9">
    <source>
        <dbReference type="PIRSR" id="PIRSR001549-1"/>
    </source>
</evidence>
<organism evidence="11 12">
    <name type="scientific">Candidatus Wallbacteria bacterium GWC2_49_35</name>
    <dbReference type="NCBI Taxonomy" id="1817813"/>
    <lineage>
        <taxon>Bacteria</taxon>
        <taxon>Candidatus Walliibacteriota</taxon>
    </lineage>
</organism>
<comment type="subcellular location">
    <subcellularLocation>
        <location evidence="8">Cytoplasm</location>
    </subcellularLocation>
</comment>
<feature type="binding site" evidence="9">
    <location>
        <position position="105"/>
    </location>
    <ligand>
        <name>L-histidine</name>
        <dbReference type="ChEBI" id="CHEBI:57595"/>
    </ligand>
</feature>
<evidence type="ECO:0000313" key="12">
    <source>
        <dbReference type="Proteomes" id="UP000178735"/>
    </source>
</evidence>
<keyword evidence="3 8" id="KW-0547">Nucleotide-binding</keyword>
<dbReference type="InterPro" id="IPR041715">
    <property type="entry name" value="HisRS-like_core"/>
</dbReference>
<keyword evidence="6 8" id="KW-0030">Aminoacyl-tRNA synthetase</keyword>
<dbReference type="InterPro" id="IPR015807">
    <property type="entry name" value="His-tRNA-ligase"/>
</dbReference>
<evidence type="ECO:0000313" key="11">
    <source>
        <dbReference type="EMBL" id="OGM03329.1"/>
    </source>
</evidence>
<keyword evidence="2 8" id="KW-0436">Ligase</keyword>
<dbReference type="GO" id="GO:0004821">
    <property type="term" value="F:histidine-tRNA ligase activity"/>
    <property type="evidence" value="ECO:0007669"/>
    <property type="project" value="UniProtKB-UniRule"/>
</dbReference>
<reference evidence="11 12" key="1">
    <citation type="journal article" date="2016" name="Nat. Commun.">
        <title>Thousands of microbial genomes shed light on interconnected biogeochemical processes in an aquifer system.</title>
        <authorList>
            <person name="Anantharaman K."/>
            <person name="Brown C.T."/>
            <person name="Hug L.A."/>
            <person name="Sharon I."/>
            <person name="Castelle C.J."/>
            <person name="Probst A.J."/>
            <person name="Thomas B.C."/>
            <person name="Singh A."/>
            <person name="Wilkins M.J."/>
            <person name="Karaoz U."/>
            <person name="Brodie E.L."/>
            <person name="Williams K.H."/>
            <person name="Hubbard S.S."/>
            <person name="Banfield J.F."/>
        </authorList>
    </citation>
    <scope>NUCLEOTIDE SEQUENCE [LARGE SCALE GENOMIC DNA]</scope>
</reference>
<dbReference type="Proteomes" id="UP000178735">
    <property type="component" value="Unassembled WGS sequence"/>
</dbReference>
<evidence type="ECO:0000259" key="10">
    <source>
        <dbReference type="PROSITE" id="PS50862"/>
    </source>
</evidence>
<comment type="subunit">
    <text evidence="8">Homodimer.</text>
</comment>
<feature type="domain" description="Aminoacyl-transfer RNA synthetases class-II family profile" evidence="10">
    <location>
        <begin position="1"/>
        <end position="326"/>
    </location>
</feature>
<dbReference type="InterPro" id="IPR036621">
    <property type="entry name" value="Anticodon-bd_dom_sf"/>
</dbReference>
<comment type="similarity">
    <text evidence="1 8">Belongs to the class-II aminoacyl-tRNA synthetase family.</text>
</comment>
<keyword evidence="8" id="KW-0963">Cytoplasm</keyword>
<comment type="caution">
    <text evidence="11">The sequence shown here is derived from an EMBL/GenBank/DDBJ whole genome shotgun (WGS) entry which is preliminary data.</text>
</comment>
<sequence>MQDIFQPEVRLWQHIEALIRSEMETFAYREIRTPVLEKTELFVRGVGGGTDIVKKEMYTFSDKGDRSVTMRPEGTASVVRAVNEHGLLNAGEPVSKYYYIGPMFRYERPQKGRLRQFHQFGVECFGSDSPFVDAEVIQILYNILTKLKLSDISVKLNSIGCPECRPVFRQNAEKYFGAVKDKLCVECNERINTNPLRIYDCKTPSCKENITGAPVILDHLCEGCSQHFESVKRALAQIGVPFVIDARLVRGLDYYTRTAFEVTSKHLGAQDALGGGGRYDDLVSELGGQKTPAIGFGMGIERVVIAVKTQNIDLGLGSGLRAYVVPLSRNEAEYAFKLLDILRKADISAQMAVSEKKTGVHFKDAEKAGADFAVIIGEDEIKNGTLTVKDLRKRSQQSVSEAELAAYIKNN</sequence>
<dbReference type="SUPFAM" id="SSF52954">
    <property type="entry name" value="Class II aaRS ABD-related"/>
    <property type="match status" value="1"/>
</dbReference>
<dbReference type="InterPro" id="IPR004516">
    <property type="entry name" value="HisRS/HisZ"/>
</dbReference>
<evidence type="ECO:0000256" key="3">
    <source>
        <dbReference type="ARBA" id="ARBA00022741"/>
    </source>
</evidence>
<dbReference type="Gene3D" id="3.30.930.10">
    <property type="entry name" value="Bira Bifunctional Protein, Domain 2"/>
    <property type="match status" value="1"/>
</dbReference>
<dbReference type="AlphaFoldDB" id="A0A1F7WLR2"/>
<dbReference type="STRING" id="1817813.A2008_04770"/>
<dbReference type="InterPro" id="IPR004154">
    <property type="entry name" value="Anticodon-bd"/>
</dbReference>
<dbReference type="CDD" id="cd00859">
    <property type="entry name" value="HisRS_anticodon"/>
    <property type="match status" value="1"/>
</dbReference>
<dbReference type="HAMAP" id="MF_00127">
    <property type="entry name" value="His_tRNA_synth"/>
    <property type="match status" value="1"/>
</dbReference>
<dbReference type="GO" id="GO:0006427">
    <property type="term" value="P:histidyl-tRNA aminoacylation"/>
    <property type="evidence" value="ECO:0007669"/>
    <property type="project" value="UniProtKB-UniRule"/>
</dbReference>
<comment type="catalytic activity">
    <reaction evidence="7 8">
        <text>tRNA(His) + L-histidine + ATP = L-histidyl-tRNA(His) + AMP + diphosphate + H(+)</text>
        <dbReference type="Rhea" id="RHEA:17313"/>
        <dbReference type="Rhea" id="RHEA-COMP:9665"/>
        <dbReference type="Rhea" id="RHEA-COMP:9689"/>
        <dbReference type="ChEBI" id="CHEBI:15378"/>
        <dbReference type="ChEBI" id="CHEBI:30616"/>
        <dbReference type="ChEBI" id="CHEBI:33019"/>
        <dbReference type="ChEBI" id="CHEBI:57595"/>
        <dbReference type="ChEBI" id="CHEBI:78442"/>
        <dbReference type="ChEBI" id="CHEBI:78527"/>
        <dbReference type="ChEBI" id="CHEBI:456215"/>
        <dbReference type="EC" id="6.1.1.21"/>
    </reaction>
</comment>
<feature type="binding site" evidence="9">
    <location>
        <begin position="254"/>
        <end position="255"/>
    </location>
    <ligand>
        <name>L-histidine</name>
        <dbReference type="ChEBI" id="CHEBI:57595"/>
    </ligand>
</feature>
<dbReference type="Pfam" id="PF13393">
    <property type="entry name" value="tRNA-synt_His"/>
    <property type="match status" value="2"/>
</dbReference>
<evidence type="ECO:0000256" key="7">
    <source>
        <dbReference type="ARBA" id="ARBA00047639"/>
    </source>
</evidence>
<evidence type="ECO:0000256" key="2">
    <source>
        <dbReference type="ARBA" id="ARBA00022598"/>
    </source>
</evidence>
<name>A0A1F7WLR2_9BACT</name>
<evidence type="ECO:0000256" key="6">
    <source>
        <dbReference type="ARBA" id="ARBA00023146"/>
    </source>
</evidence>
<dbReference type="CDD" id="cd00773">
    <property type="entry name" value="HisRS-like_core"/>
    <property type="match status" value="1"/>
</dbReference>
<dbReference type="NCBIfam" id="TIGR00442">
    <property type="entry name" value="hisS"/>
    <property type="match status" value="1"/>
</dbReference>
<evidence type="ECO:0000256" key="5">
    <source>
        <dbReference type="ARBA" id="ARBA00022917"/>
    </source>
</evidence>
<dbReference type="GO" id="GO:0005737">
    <property type="term" value="C:cytoplasm"/>
    <property type="evidence" value="ECO:0007669"/>
    <property type="project" value="UniProtKB-SubCell"/>
</dbReference>
<dbReference type="PIRSF" id="PIRSF001549">
    <property type="entry name" value="His-tRNA_synth"/>
    <property type="match status" value="1"/>
</dbReference>
<dbReference type="EMBL" id="MGFH01000176">
    <property type="protein sequence ID" value="OGM03329.1"/>
    <property type="molecule type" value="Genomic_DNA"/>
</dbReference>
<feature type="binding site" evidence="9">
    <location>
        <begin position="73"/>
        <end position="75"/>
    </location>
    <ligand>
        <name>L-histidine</name>
        <dbReference type="ChEBI" id="CHEBI:57595"/>
    </ligand>
</feature>
<dbReference type="GO" id="GO:0005524">
    <property type="term" value="F:ATP binding"/>
    <property type="evidence" value="ECO:0007669"/>
    <property type="project" value="UniProtKB-UniRule"/>
</dbReference>
<dbReference type="PANTHER" id="PTHR43707:SF1">
    <property type="entry name" value="HISTIDINE--TRNA LIGASE, MITOCHONDRIAL-RELATED"/>
    <property type="match status" value="1"/>
</dbReference>
<dbReference type="PANTHER" id="PTHR43707">
    <property type="entry name" value="HISTIDYL-TRNA SYNTHETASE"/>
    <property type="match status" value="1"/>
</dbReference>
<feature type="binding site" evidence="9">
    <location>
        <position position="119"/>
    </location>
    <ligand>
        <name>L-histidine</name>
        <dbReference type="ChEBI" id="CHEBI:57595"/>
    </ligand>
</feature>
<protein>
    <recommendedName>
        <fullName evidence="8">Histidine--tRNA ligase</fullName>
        <ecNumber evidence="8">6.1.1.21</ecNumber>
    </recommendedName>
    <alternativeName>
        <fullName evidence="8">Histidyl-tRNA synthetase</fullName>
        <shortName evidence="8">HisRS</shortName>
    </alternativeName>
</protein>
<dbReference type="Gene3D" id="3.40.50.800">
    <property type="entry name" value="Anticodon-binding domain"/>
    <property type="match status" value="1"/>
</dbReference>
<dbReference type="SUPFAM" id="SSF55681">
    <property type="entry name" value="Class II aaRS and biotin synthetases"/>
    <property type="match status" value="1"/>
</dbReference>
<evidence type="ECO:0000256" key="8">
    <source>
        <dbReference type="HAMAP-Rule" id="MF_00127"/>
    </source>
</evidence>
<keyword evidence="5 8" id="KW-0648">Protein biosynthesis</keyword>
<dbReference type="PROSITE" id="PS50862">
    <property type="entry name" value="AA_TRNA_LIGASE_II"/>
    <property type="match status" value="1"/>
</dbReference>
<accession>A0A1F7WLR2</accession>
<evidence type="ECO:0000256" key="4">
    <source>
        <dbReference type="ARBA" id="ARBA00022840"/>
    </source>
</evidence>
<dbReference type="InterPro" id="IPR033656">
    <property type="entry name" value="HisRS_anticodon"/>
</dbReference>
<feature type="binding site" evidence="9">
    <location>
        <position position="250"/>
    </location>
    <ligand>
        <name>L-histidine</name>
        <dbReference type="ChEBI" id="CHEBI:57595"/>
    </ligand>
</feature>
<dbReference type="EC" id="6.1.1.21" evidence="8"/>
<proteinExistence type="inferred from homology"/>
<dbReference type="InterPro" id="IPR006195">
    <property type="entry name" value="aa-tRNA-synth_II"/>
</dbReference>